<evidence type="ECO:0008006" key="3">
    <source>
        <dbReference type="Google" id="ProtNLM"/>
    </source>
</evidence>
<dbReference type="RefSeq" id="WP_242286938.1">
    <property type="nucleotide sequence ID" value="NZ_JAKKSL010000002.1"/>
</dbReference>
<name>A0ABS9X2P0_9GAMM</name>
<organism evidence="1 2">
    <name type="scientific">Colwellia maritima</name>
    <dbReference type="NCBI Taxonomy" id="2912588"/>
    <lineage>
        <taxon>Bacteria</taxon>
        <taxon>Pseudomonadati</taxon>
        <taxon>Pseudomonadota</taxon>
        <taxon>Gammaproteobacteria</taxon>
        <taxon>Alteromonadales</taxon>
        <taxon>Colwelliaceae</taxon>
        <taxon>Colwellia</taxon>
    </lineage>
</organism>
<dbReference type="Proteomes" id="UP001139646">
    <property type="component" value="Unassembled WGS sequence"/>
</dbReference>
<gene>
    <name evidence="1" type="ORF">L3081_15325</name>
</gene>
<keyword evidence="2" id="KW-1185">Reference proteome</keyword>
<protein>
    <recommendedName>
        <fullName evidence="3">DUF4397 domain-containing protein</fullName>
    </recommendedName>
</protein>
<reference evidence="1" key="1">
    <citation type="submission" date="2022-01" db="EMBL/GenBank/DDBJ databases">
        <title>Colwellia maritima, isolated from seawater.</title>
        <authorList>
            <person name="Kristyanto S."/>
            <person name="Jung J."/>
            <person name="Jeon C.O."/>
        </authorList>
    </citation>
    <scope>NUCLEOTIDE SEQUENCE</scope>
    <source>
        <strain evidence="1">MSW7</strain>
    </source>
</reference>
<comment type="caution">
    <text evidence="1">The sequence shown here is derived from an EMBL/GenBank/DDBJ whole genome shotgun (WGS) entry which is preliminary data.</text>
</comment>
<evidence type="ECO:0000313" key="2">
    <source>
        <dbReference type="Proteomes" id="UP001139646"/>
    </source>
</evidence>
<dbReference type="PROSITE" id="PS51257">
    <property type="entry name" value="PROKAR_LIPOPROTEIN"/>
    <property type="match status" value="1"/>
</dbReference>
<dbReference type="EMBL" id="JAKKSL010000002">
    <property type="protein sequence ID" value="MCI2284508.1"/>
    <property type="molecule type" value="Genomic_DNA"/>
</dbReference>
<evidence type="ECO:0000313" key="1">
    <source>
        <dbReference type="EMBL" id="MCI2284508.1"/>
    </source>
</evidence>
<accession>A0ABS9X2P0</accession>
<sequence>MTQKSLLFSHRKSLIPLWLSMIFSLTLYGCGGSDDSNTGYIQLYNLSSNSPGIYLTVDQYDDDDYSEQTYSAISFTKIGSRFAYDPDTYDIELAWQNEYNNQYDLETIYENPLKVNSDTTEFIVIGDIKEPSILIYDIPVRDDDEIDDDNDDEVFNIRVLNMYNDSEAVDIYYSESDETFNEAKLLNQATYSVMSDNQKLTQDEYIFYITLAGSNDILFTSPDITFPYAAEYILVNRANTGVGSSPYMIDIVSTSSVQAFSDTNSEASYRVYNGIVENPLLPEYTNTFDFYINTIDESPEISALNYGEFSSTTLITSGDYGMSLVTPGDQSIIINNHLLALNENTDKTIFFYLLEEAVDEDSDGDIDEDGDGHIDEIEITVNSLIVENSKTESIYSHEMTVVNLIDQDEIIDDFTNVKVYFVRNDEIIETADQYVTAIFATPSTVGLLNNTYSVYVIGKLDSSNIVLASTELTLNEESKNQFVILEKDANTATGYKMTFANQSDD</sequence>
<proteinExistence type="predicted"/>